<feature type="compositionally biased region" description="Basic and acidic residues" evidence="1">
    <location>
        <begin position="92"/>
        <end position="102"/>
    </location>
</feature>
<name>A0AAV4W4L1_9ARAC</name>
<feature type="region of interest" description="Disordered" evidence="1">
    <location>
        <begin position="52"/>
        <end position="102"/>
    </location>
</feature>
<organism evidence="2 3">
    <name type="scientific">Caerostris darwini</name>
    <dbReference type="NCBI Taxonomy" id="1538125"/>
    <lineage>
        <taxon>Eukaryota</taxon>
        <taxon>Metazoa</taxon>
        <taxon>Ecdysozoa</taxon>
        <taxon>Arthropoda</taxon>
        <taxon>Chelicerata</taxon>
        <taxon>Arachnida</taxon>
        <taxon>Araneae</taxon>
        <taxon>Araneomorphae</taxon>
        <taxon>Entelegynae</taxon>
        <taxon>Araneoidea</taxon>
        <taxon>Araneidae</taxon>
        <taxon>Caerostris</taxon>
    </lineage>
</organism>
<dbReference type="EMBL" id="BPLQ01014003">
    <property type="protein sequence ID" value="GIY76380.1"/>
    <property type="molecule type" value="Genomic_DNA"/>
</dbReference>
<evidence type="ECO:0000256" key="1">
    <source>
        <dbReference type="SAM" id="MobiDB-lite"/>
    </source>
</evidence>
<evidence type="ECO:0000313" key="3">
    <source>
        <dbReference type="Proteomes" id="UP001054837"/>
    </source>
</evidence>
<dbReference type="Proteomes" id="UP001054837">
    <property type="component" value="Unassembled WGS sequence"/>
</dbReference>
<keyword evidence="3" id="KW-1185">Reference proteome</keyword>
<sequence length="102" mass="11055">MFQKVCPLFISSHTIKGTFHKREEPEWEEKKVLFGVTLATAACTSVTPSTRLTSENVSMQNTSDGGVKEAADPPLPSIPKPPPPPPPPENGTQRDGKSGEKR</sequence>
<proteinExistence type="predicted"/>
<dbReference type="AlphaFoldDB" id="A0AAV4W4L1"/>
<gene>
    <name evidence="2" type="ORF">CDAR_286361</name>
</gene>
<comment type="caution">
    <text evidence="2">The sequence shown here is derived from an EMBL/GenBank/DDBJ whole genome shotgun (WGS) entry which is preliminary data.</text>
</comment>
<feature type="compositionally biased region" description="Polar residues" evidence="1">
    <location>
        <begin position="52"/>
        <end position="64"/>
    </location>
</feature>
<feature type="compositionally biased region" description="Pro residues" evidence="1">
    <location>
        <begin position="73"/>
        <end position="89"/>
    </location>
</feature>
<evidence type="ECO:0000313" key="2">
    <source>
        <dbReference type="EMBL" id="GIY76380.1"/>
    </source>
</evidence>
<accession>A0AAV4W4L1</accession>
<reference evidence="2 3" key="1">
    <citation type="submission" date="2021-06" db="EMBL/GenBank/DDBJ databases">
        <title>Caerostris darwini draft genome.</title>
        <authorList>
            <person name="Kono N."/>
            <person name="Arakawa K."/>
        </authorList>
    </citation>
    <scope>NUCLEOTIDE SEQUENCE [LARGE SCALE GENOMIC DNA]</scope>
</reference>
<protein>
    <submittedName>
        <fullName evidence="2">Uncharacterized protein</fullName>
    </submittedName>
</protein>